<dbReference type="Proteomes" id="UP001589797">
    <property type="component" value="Unassembled WGS sequence"/>
</dbReference>
<gene>
    <name evidence="2" type="ORF">ACFFIP_10280</name>
</gene>
<proteinExistence type="predicted"/>
<dbReference type="PROSITE" id="PS51257">
    <property type="entry name" value="PROKAR_LIPOPROTEIN"/>
    <property type="match status" value="1"/>
</dbReference>
<keyword evidence="3" id="KW-1185">Reference proteome</keyword>
<dbReference type="RefSeq" id="WP_382387532.1">
    <property type="nucleotide sequence ID" value="NZ_JBHLWI010000028.1"/>
</dbReference>
<dbReference type="InterPro" id="IPR002491">
    <property type="entry name" value="ABC_transptr_periplasmic_BD"/>
</dbReference>
<comment type="caution">
    <text evidence="2">The sequence shown here is derived from an EMBL/GenBank/DDBJ whole genome shotgun (WGS) entry which is preliminary data.</text>
</comment>
<evidence type="ECO:0000259" key="1">
    <source>
        <dbReference type="PROSITE" id="PS50983"/>
    </source>
</evidence>
<organism evidence="2 3">
    <name type="scientific">Fontibacter flavus</name>
    <dbReference type="NCBI Taxonomy" id="654838"/>
    <lineage>
        <taxon>Bacteria</taxon>
        <taxon>Pseudomonadati</taxon>
        <taxon>Bacteroidota</taxon>
        <taxon>Cytophagia</taxon>
        <taxon>Cytophagales</taxon>
        <taxon>Cyclobacteriaceae</taxon>
        <taxon>Fontibacter</taxon>
    </lineage>
</organism>
<dbReference type="InterPro" id="IPR050902">
    <property type="entry name" value="ABC_Transporter_SBP"/>
</dbReference>
<protein>
    <submittedName>
        <fullName evidence="2">Hemin ABC transporter substrate-binding protein</fullName>
    </submittedName>
</protein>
<dbReference type="PROSITE" id="PS50983">
    <property type="entry name" value="FE_B12_PBP"/>
    <property type="match status" value="1"/>
</dbReference>
<evidence type="ECO:0000313" key="2">
    <source>
        <dbReference type="EMBL" id="MFC0263068.1"/>
    </source>
</evidence>
<dbReference type="Pfam" id="PF01497">
    <property type="entry name" value="Peripla_BP_2"/>
    <property type="match status" value="1"/>
</dbReference>
<accession>A0ABV6FTA3</accession>
<name>A0ABV6FTA3_9BACT</name>
<dbReference type="PANTHER" id="PTHR30535">
    <property type="entry name" value="VITAMIN B12-BINDING PROTEIN"/>
    <property type="match status" value="1"/>
</dbReference>
<feature type="domain" description="Fe/B12 periplasmic-binding" evidence="1">
    <location>
        <begin position="33"/>
        <end position="289"/>
    </location>
</feature>
<dbReference type="Gene3D" id="3.40.50.1980">
    <property type="entry name" value="Nitrogenase molybdenum iron protein domain"/>
    <property type="match status" value="2"/>
</dbReference>
<evidence type="ECO:0000313" key="3">
    <source>
        <dbReference type="Proteomes" id="UP001589797"/>
    </source>
</evidence>
<reference evidence="2 3" key="1">
    <citation type="submission" date="2024-09" db="EMBL/GenBank/DDBJ databases">
        <authorList>
            <person name="Sun Q."/>
            <person name="Mori K."/>
        </authorList>
    </citation>
    <scope>NUCLEOTIDE SEQUENCE [LARGE SCALE GENOMIC DNA]</scope>
    <source>
        <strain evidence="2 3">CCM 7650</strain>
    </source>
</reference>
<sequence>MIRIISYIIITALLAFSCGKNESESETVQDMTKIITAGGTVSEIVAALGFQEQIIATDITSTYPAELQKLPSIGYRNQIKAEGILALGPDLVLAEEGYLTPDVVQQLESTGVMLHFFKKPQQISETYQLITELGKFLEVEERASEITAGLQADETALKAYLEEYELEEKPKVAFVMARGLETVFLAGEETFAASVIEMAGGDFAGKGFKDFIPLTPEAIVSINPDYLIFFESGLATIGGNDGVAQIRGIDQTTAFQKQQVLAFDGHYLSAFGPRVATAALDLAKAIRNK</sequence>
<dbReference type="SUPFAM" id="SSF53807">
    <property type="entry name" value="Helical backbone' metal receptor"/>
    <property type="match status" value="1"/>
</dbReference>
<dbReference type="PANTHER" id="PTHR30535:SF4">
    <property type="entry name" value="HEMIN-BINDING PERIPLASMIC PROTEIN HMUT"/>
    <property type="match status" value="1"/>
</dbReference>
<dbReference type="EMBL" id="JBHLWI010000028">
    <property type="protein sequence ID" value="MFC0263068.1"/>
    <property type="molecule type" value="Genomic_DNA"/>
</dbReference>